<evidence type="ECO:0000313" key="3">
    <source>
        <dbReference type="Proteomes" id="UP000299102"/>
    </source>
</evidence>
<keyword evidence="1" id="KW-0812">Transmembrane</keyword>
<name>A0A4C1SNP5_EUMVA</name>
<feature type="transmembrane region" description="Helical" evidence="1">
    <location>
        <begin position="87"/>
        <end position="107"/>
    </location>
</feature>
<dbReference type="AlphaFoldDB" id="A0A4C1SNP5"/>
<dbReference type="EMBL" id="BGZK01000010">
    <property type="protein sequence ID" value="GBP03594.1"/>
    <property type="molecule type" value="Genomic_DNA"/>
</dbReference>
<sequence>MSPSAPPWGAPDILVALYGSNIYHLRYAIEYYGGSRRALLRQFLIELIRFEPTPPAVFDGIIMIDDLFKYILNKILKSTDNKQTMELCNIALLCTCLFTFADIVILVD</sequence>
<gene>
    <name evidence="2" type="ORF">EVAR_101893_1</name>
</gene>
<evidence type="ECO:0000313" key="2">
    <source>
        <dbReference type="EMBL" id="GBP03594.1"/>
    </source>
</evidence>
<evidence type="ECO:0000256" key="1">
    <source>
        <dbReference type="SAM" id="Phobius"/>
    </source>
</evidence>
<keyword evidence="1" id="KW-1133">Transmembrane helix</keyword>
<protein>
    <submittedName>
        <fullName evidence="2">Uncharacterized protein</fullName>
    </submittedName>
</protein>
<dbReference type="Proteomes" id="UP000299102">
    <property type="component" value="Unassembled WGS sequence"/>
</dbReference>
<proteinExistence type="predicted"/>
<accession>A0A4C1SNP5</accession>
<comment type="caution">
    <text evidence="2">The sequence shown here is derived from an EMBL/GenBank/DDBJ whole genome shotgun (WGS) entry which is preliminary data.</text>
</comment>
<reference evidence="2 3" key="1">
    <citation type="journal article" date="2019" name="Commun. Biol.">
        <title>The bagworm genome reveals a unique fibroin gene that provides high tensile strength.</title>
        <authorList>
            <person name="Kono N."/>
            <person name="Nakamura H."/>
            <person name="Ohtoshi R."/>
            <person name="Tomita M."/>
            <person name="Numata K."/>
            <person name="Arakawa K."/>
        </authorList>
    </citation>
    <scope>NUCLEOTIDE SEQUENCE [LARGE SCALE GENOMIC DNA]</scope>
</reference>
<organism evidence="2 3">
    <name type="scientific">Eumeta variegata</name>
    <name type="common">Bagworm moth</name>
    <name type="synonym">Eumeta japonica</name>
    <dbReference type="NCBI Taxonomy" id="151549"/>
    <lineage>
        <taxon>Eukaryota</taxon>
        <taxon>Metazoa</taxon>
        <taxon>Ecdysozoa</taxon>
        <taxon>Arthropoda</taxon>
        <taxon>Hexapoda</taxon>
        <taxon>Insecta</taxon>
        <taxon>Pterygota</taxon>
        <taxon>Neoptera</taxon>
        <taxon>Endopterygota</taxon>
        <taxon>Lepidoptera</taxon>
        <taxon>Glossata</taxon>
        <taxon>Ditrysia</taxon>
        <taxon>Tineoidea</taxon>
        <taxon>Psychidae</taxon>
        <taxon>Oiketicinae</taxon>
        <taxon>Eumeta</taxon>
    </lineage>
</organism>
<keyword evidence="3" id="KW-1185">Reference proteome</keyword>
<keyword evidence="1" id="KW-0472">Membrane</keyword>